<feature type="non-terminal residue" evidence="1">
    <location>
        <position position="32"/>
    </location>
</feature>
<evidence type="ECO:0000313" key="2">
    <source>
        <dbReference type="Proteomes" id="UP001152523"/>
    </source>
</evidence>
<dbReference type="AlphaFoldDB" id="A0AAV0EBC9"/>
<keyword evidence="2" id="KW-1185">Reference proteome</keyword>
<sequence length="32" mass="3772">MKNEIHELKNDVKDAVAYIRVLEKRINDMDNG</sequence>
<proteinExistence type="predicted"/>
<reference evidence="1" key="1">
    <citation type="submission" date="2022-07" db="EMBL/GenBank/DDBJ databases">
        <authorList>
            <person name="Macas J."/>
            <person name="Novak P."/>
            <person name="Neumann P."/>
        </authorList>
    </citation>
    <scope>NUCLEOTIDE SEQUENCE</scope>
</reference>
<name>A0AAV0EBC9_9ASTE</name>
<accession>A0AAV0EBC9</accession>
<organism evidence="1 2">
    <name type="scientific">Cuscuta epithymum</name>
    <dbReference type="NCBI Taxonomy" id="186058"/>
    <lineage>
        <taxon>Eukaryota</taxon>
        <taxon>Viridiplantae</taxon>
        <taxon>Streptophyta</taxon>
        <taxon>Embryophyta</taxon>
        <taxon>Tracheophyta</taxon>
        <taxon>Spermatophyta</taxon>
        <taxon>Magnoliopsida</taxon>
        <taxon>eudicotyledons</taxon>
        <taxon>Gunneridae</taxon>
        <taxon>Pentapetalae</taxon>
        <taxon>asterids</taxon>
        <taxon>lamiids</taxon>
        <taxon>Solanales</taxon>
        <taxon>Convolvulaceae</taxon>
        <taxon>Cuscuteae</taxon>
        <taxon>Cuscuta</taxon>
        <taxon>Cuscuta subgen. Cuscuta</taxon>
    </lineage>
</organism>
<comment type="caution">
    <text evidence="1">The sequence shown here is derived from an EMBL/GenBank/DDBJ whole genome shotgun (WGS) entry which is preliminary data.</text>
</comment>
<protein>
    <submittedName>
        <fullName evidence="1">Uncharacterized protein</fullName>
    </submittedName>
</protein>
<gene>
    <name evidence="1" type="ORF">CEPIT_LOCUS22736</name>
</gene>
<dbReference type="Proteomes" id="UP001152523">
    <property type="component" value="Unassembled WGS sequence"/>
</dbReference>
<dbReference type="EMBL" id="CAMAPF010000914">
    <property type="protein sequence ID" value="CAH9119549.1"/>
    <property type="molecule type" value="Genomic_DNA"/>
</dbReference>
<evidence type="ECO:0000313" key="1">
    <source>
        <dbReference type="EMBL" id="CAH9119549.1"/>
    </source>
</evidence>